<feature type="compositionally biased region" description="Low complexity" evidence="15">
    <location>
        <begin position="317"/>
        <end position="331"/>
    </location>
</feature>
<feature type="domain" description="Histidine kinase" evidence="17">
    <location>
        <begin position="413"/>
        <end position="607"/>
    </location>
</feature>
<protein>
    <recommendedName>
        <fullName evidence="14">Sensor protein</fullName>
        <ecNumber evidence="14">2.7.13.3</ecNumber>
    </recommendedName>
</protein>
<feature type="transmembrane region" description="Helical" evidence="16">
    <location>
        <begin position="12"/>
        <end position="34"/>
    </location>
</feature>
<keyword evidence="8 14" id="KW-0547">Nucleotide-binding</keyword>
<dbReference type="CDD" id="cd22900">
    <property type="entry name" value="NarX_sensor"/>
    <property type="match status" value="1"/>
</dbReference>
<dbReference type="EC" id="2.7.13.3" evidence="14"/>
<evidence type="ECO:0000313" key="19">
    <source>
        <dbReference type="EMBL" id="CNH46251.1"/>
    </source>
</evidence>
<keyword evidence="9 14" id="KW-0418">Kinase</keyword>
<dbReference type="RefSeq" id="WP_049677902.1">
    <property type="nucleotide sequence ID" value="NZ_CABMMJ010000001.1"/>
</dbReference>
<sequence>MKRYLIPLVNQIALLMILLGMLGLAGMTISSWMAQSIQGNAHAINKAGSLRMQSYRLLSMVPLNDRDLPYLVALEQDKTSRDLQQALKREGLTNQYLQIERYWQETLKPQLLQAQHPDEVAARVADFVHQLDALVLAIDHKTEQRLLLVMLIQWVFIILTLGLLLATIYYLRRRLLRPWLQLISMANAIGRGDFSKRYTLSNQRDEMGMLGTALNRMSQELSLIYSDLEQRVAQKTTDLQQKNQVLAFLYHSSRQLHTHQPLSERLVPVIDQLQALTPLENVQICLYGNHLYRAHLTDNMDGEYLPPQNSPTRSAVPAQSSTPTQSSAPTQLTISSGFSGVTQATSRESLSWSLSDKLGQYGLLLAKLPTDKPLNSDQQQLVNMLVEQLTSTLALESQARHQQQLLLMEERSSIARELHDSIAQSLSCLKIQVSCLQMQTPDLPAPSQLLVQQMRDELNIAYRQLRELLTTFRLKLNAATLQAALQTLVNEFSERANVPMTLDFNLASDAVPDYQAIHMVNIAREALNNIYKHARASKAEVKVVADQGDVVMSIIDNGCGIGQANERPNHYGLMIMQDRATSLNGQCDIRQREEGGTEVRVRFSPDNDDLD</sequence>
<proteinExistence type="predicted"/>
<dbReference type="InterPro" id="IPR036890">
    <property type="entry name" value="HATPase_C_sf"/>
</dbReference>
<dbReference type="SMART" id="SM00304">
    <property type="entry name" value="HAMP"/>
    <property type="match status" value="1"/>
</dbReference>
<accession>A0AA36LIY9</accession>
<dbReference type="Pfam" id="PF02518">
    <property type="entry name" value="HATPase_c"/>
    <property type="match status" value="1"/>
</dbReference>
<gene>
    <name evidence="19" type="primary">narR</name>
    <name evidence="19" type="ORF">ERS008502_00521</name>
</gene>
<evidence type="ECO:0000256" key="10">
    <source>
        <dbReference type="ARBA" id="ARBA00022840"/>
    </source>
</evidence>
<feature type="domain" description="HAMP" evidence="18">
    <location>
        <begin position="173"/>
        <end position="226"/>
    </location>
</feature>
<reference evidence="19 20" key="1">
    <citation type="submission" date="2015-03" db="EMBL/GenBank/DDBJ databases">
        <authorList>
            <consortium name="Pathogen Informatics"/>
            <person name="Murphy D."/>
        </authorList>
    </citation>
    <scope>NUCLEOTIDE SEQUENCE [LARGE SCALE GENOMIC DNA]</scope>
    <source>
        <strain evidence="19 20">FE82747</strain>
    </source>
</reference>
<keyword evidence="12 14" id="KW-0902">Two-component regulatory system</keyword>
<evidence type="ECO:0000256" key="6">
    <source>
        <dbReference type="ARBA" id="ARBA00022679"/>
    </source>
</evidence>
<keyword evidence="11 16" id="KW-1133">Transmembrane helix</keyword>
<dbReference type="GO" id="GO:0000155">
    <property type="term" value="F:phosphorelay sensor kinase activity"/>
    <property type="evidence" value="ECO:0007669"/>
    <property type="project" value="UniProtKB-UniRule"/>
</dbReference>
<dbReference type="EMBL" id="CQBM01000001">
    <property type="protein sequence ID" value="CNH46251.1"/>
    <property type="molecule type" value="Genomic_DNA"/>
</dbReference>
<dbReference type="GO" id="GO:0046983">
    <property type="term" value="F:protein dimerization activity"/>
    <property type="evidence" value="ECO:0007669"/>
    <property type="project" value="UniProtKB-UniRule"/>
</dbReference>
<evidence type="ECO:0000313" key="20">
    <source>
        <dbReference type="Proteomes" id="UP000040841"/>
    </source>
</evidence>
<evidence type="ECO:0000256" key="4">
    <source>
        <dbReference type="ARBA" id="ARBA00022519"/>
    </source>
</evidence>
<dbReference type="Gene3D" id="3.30.565.10">
    <property type="entry name" value="Histidine kinase-like ATPase, C-terminal domain"/>
    <property type="match status" value="1"/>
</dbReference>
<dbReference type="InterPro" id="IPR005467">
    <property type="entry name" value="His_kinase_dom"/>
</dbReference>
<dbReference type="InterPro" id="IPR011712">
    <property type="entry name" value="Sig_transdc_His_kin_sub3_dim/P"/>
</dbReference>
<feature type="transmembrane region" description="Helical" evidence="16">
    <location>
        <begin position="146"/>
        <end position="171"/>
    </location>
</feature>
<evidence type="ECO:0000259" key="18">
    <source>
        <dbReference type="PROSITE" id="PS50885"/>
    </source>
</evidence>
<dbReference type="Proteomes" id="UP000040841">
    <property type="component" value="Unassembled WGS sequence"/>
</dbReference>
<evidence type="ECO:0000256" key="16">
    <source>
        <dbReference type="SAM" id="Phobius"/>
    </source>
</evidence>
<dbReference type="CDD" id="cd16917">
    <property type="entry name" value="HATPase_UhpB-NarQ-NarX-like"/>
    <property type="match status" value="1"/>
</dbReference>
<dbReference type="Gene3D" id="1.20.5.1930">
    <property type="match status" value="1"/>
</dbReference>
<dbReference type="InterPro" id="IPR003660">
    <property type="entry name" value="HAMP_dom"/>
</dbReference>
<dbReference type="SMART" id="SM00387">
    <property type="entry name" value="HATPase_c"/>
    <property type="match status" value="1"/>
</dbReference>
<evidence type="ECO:0000259" key="17">
    <source>
        <dbReference type="PROSITE" id="PS50109"/>
    </source>
</evidence>
<evidence type="ECO:0000256" key="3">
    <source>
        <dbReference type="ARBA" id="ARBA00022475"/>
    </source>
</evidence>
<evidence type="ECO:0000256" key="12">
    <source>
        <dbReference type="ARBA" id="ARBA00023012"/>
    </source>
</evidence>
<evidence type="ECO:0000256" key="1">
    <source>
        <dbReference type="ARBA" id="ARBA00000085"/>
    </source>
</evidence>
<keyword evidence="7 16" id="KW-0812">Transmembrane</keyword>
<comment type="catalytic activity">
    <reaction evidence="1 14">
        <text>ATP + protein L-histidine = ADP + protein N-phospho-L-histidine.</text>
        <dbReference type="EC" id="2.7.13.3"/>
    </reaction>
</comment>
<dbReference type="SUPFAM" id="SSF158472">
    <property type="entry name" value="HAMP domain-like"/>
    <property type="match status" value="1"/>
</dbReference>
<evidence type="ECO:0000256" key="5">
    <source>
        <dbReference type="ARBA" id="ARBA00022553"/>
    </source>
</evidence>
<evidence type="ECO:0000256" key="14">
    <source>
        <dbReference type="PIRNR" id="PIRNR003167"/>
    </source>
</evidence>
<dbReference type="NCBIfam" id="NF007896">
    <property type="entry name" value="PRK10600.1"/>
    <property type="match status" value="1"/>
</dbReference>
<dbReference type="Pfam" id="PF07730">
    <property type="entry name" value="HisKA_3"/>
    <property type="match status" value="1"/>
</dbReference>
<keyword evidence="4 14" id="KW-0997">Cell inner membrane</keyword>
<keyword evidence="5" id="KW-0597">Phosphoprotein</keyword>
<keyword evidence="6 14" id="KW-0808">Transferase</keyword>
<comment type="subcellular location">
    <subcellularLocation>
        <location evidence="2">Cell inner membrane</location>
        <topology evidence="2">Multi-pass membrane protein</topology>
    </subcellularLocation>
</comment>
<dbReference type="InterPro" id="IPR003594">
    <property type="entry name" value="HATPase_dom"/>
</dbReference>
<evidence type="ECO:0000256" key="2">
    <source>
        <dbReference type="ARBA" id="ARBA00004429"/>
    </source>
</evidence>
<dbReference type="PROSITE" id="PS50109">
    <property type="entry name" value="HIS_KIN"/>
    <property type="match status" value="1"/>
</dbReference>
<dbReference type="PANTHER" id="PTHR24421">
    <property type="entry name" value="NITRATE/NITRITE SENSOR PROTEIN NARX-RELATED"/>
    <property type="match status" value="1"/>
</dbReference>
<keyword evidence="3 14" id="KW-1003">Cell membrane</keyword>
<comment type="caution">
    <text evidence="19">The sequence shown here is derived from an EMBL/GenBank/DDBJ whole genome shotgun (WGS) entry which is preliminary data.</text>
</comment>
<evidence type="ECO:0000256" key="8">
    <source>
        <dbReference type="ARBA" id="ARBA00022741"/>
    </source>
</evidence>
<dbReference type="PROSITE" id="PS50885">
    <property type="entry name" value="HAMP"/>
    <property type="match status" value="1"/>
</dbReference>
<dbReference type="CDD" id="cd06225">
    <property type="entry name" value="HAMP"/>
    <property type="match status" value="1"/>
</dbReference>
<dbReference type="SUPFAM" id="SSF55874">
    <property type="entry name" value="ATPase domain of HSP90 chaperone/DNA topoisomerase II/histidine kinase"/>
    <property type="match status" value="1"/>
</dbReference>
<dbReference type="InterPro" id="IPR029095">
    <property type="entry name" value="NarX-like_N"/>
</dbReference>
<dbReference type="AlphaFoldDB" id="A0AA36LIY9"/>
<dbReference type="Pfam" id="PF13675">
    <property type="entry name" value="PilJ"/>
    <property type="match status" value="1"/>
</dbReference>
<keyword evidence="13 14" id="KW-0472">Membrane</keyword>
<evidence type="ECO:0000256" key="7">
    <source>
        <dbReference type="ARBA" id="ARBA00022692"/>
    </source>
</evidence>
<dbReference type="PIRSF" id="PIRSF003167">
    <property type="entry name" value="STHK_NarX/NarQ"/>
    <property type="match status" value="1"/>
</dbReference>
<dbReference type="GO" id="GO:0005886">
    <property type="term" value="C:plasma membrane"/>
    <property type="evidence" value="ECO:0007669"/>
    <property type="project" value="UniProtKB-SubCell"/>
</dbReference>
<dbReference type="InterPro" id="IPR050482">
    <property type="entry name" value="Sensor_HK_TwoCompSys"/>
</dbReference>
<evidence type="ECO:0000256" key="11">
    <source>
        <dbReference type="ARBA" id="ARBA00022989"/>
    </source>
</evidence>
<evidence type="ECO:0000256" key="13">
    <source>
        <dbReference type="ARBA" id="ARBA00023136"/>
    </source>
</evidence>
<dbReference type="PANTHER" id="PTHR24421:SF51">
    <property type="entry name" value="NITRATE_NITRITE SENSOR PROTEIN NARX"/>
    <property type="match status" value="1"/>
</dbReference>
<dbReference type="Gene3D" id="6.10.340.10">
    <property type="match status" value="1"/>
</dbReference>
<organism evidence="19 20">
    <name type="scientific">Yersinia mollaretii</name>
    <dbReference type="NCBI Taxonomy" id="33060"/>
    <lineage>
        <taxon>Bacteria</taxon>
        <taxon>Pseudomonadati</taxon>
        <taxon>Pseudomonadota</taxon>
        <taxon>Gammaproteobacteria</taxon>
        <taxon>Enterobacterales</taxon>
        <taxon>Yersiniaceae</taxon>
        <taxon>Yersinia</taxon>
    </lineage>
</organism>
<feature type="region of interest" description="Disordered" evidence="15">
    <location>
        <begin position="302"/>
        <end position="334"/>
    </location>
</feature>
<evidence type="ECO:0000256" key="9">
    <source>
        <dbReference type="ARBA" id="ARBA00022777"/>
    </source>
</evidence>
<name>A0AA36LIY9_YERMO</name>
<evidence type="ECO:0000256" key="15">
    <source>
        <dbReference type="SAM" id="MobiDB-lite"/>
    </source>
</evidence>
<dbReference type="Pfam" id="PF00672">
    <property type="entry name" value="HAMP"/>
    <property type="match status" value="1"/>
</dbReference>
<dbReference type="GO" id="GO:0005524">
    <property type="term" value="F:ATP binding"/>
    <property type="evidence" value="ECO:0007669"/>
    <property type="project" value="UniProtKB-UniRule"/>
</dbReference>
<dbReference type="InterPro" id="IPR016380">
    <property type="entry name" value="Sig_transdc_His_kin_NarX/NarQ"/>
</dbReference>
<keyword evidence="10 14" id="KW-0067">ATP-binding</keyword>
<dbReference type="Gene3D" id="1.20.120.960">
    <property type="entry name" value="Histidine kinase NarX, sensor domain"/>
    <property type="match status" value="1"/>
</dbReference>
<dbReference type="InterPro" id="IPR042295">
    <property type="entry name" value="NarX-like_N_sf"/>
</dbReference>